<keyword evidence="5" id="KW-0269">Exonuclease</keyword>
<dbReference type="EMBL" id="JAUTIX010000009">
    <property type="protein sequence ID" value="MDP0400249.1"/>
    <property type="molecule type" value="Genomic_DNA"/>
</dbReference>
<sequence length="379" mass="40299">MRFVHTADWQLGMTRHFLDADAQARFTDARLDAISRLGALATERSAEFVVVCGDVFEDNRLAPAVIARSLDRMATIGVPVYLLPGNHDPLDAASIYTSEVFARHRPENVVVLDSAGVHTVRPGVELLAAPWFSKHPAGDPLTEAVVAASAPEAGVIRIAVGHGGTLPVGAQDQRLIDVAELGARLDRGELRYVALGDRHSVTQVRPGVFYSGAPEVTNFDHKERDSGSVLLVDVPEDGGAAVVEPVRVGSWRFASREFPLSAERDVTAAVAALSALPDKDRTVVKVGFTGTVGLVAKAELDAELEALRARFAAVELWERKTDLAVLPGEDELESLELSGPAAAAAEELLGIARSGGERAADASGALALLYRLTRQDVVA</sequence>
<dbReference type="Pfam" id="PF00149">
    <property type="entry name" value="Metallophos"/>
    <property type="match status" value="1"/>
</dbReference>
<evidence type="ECO:0000259" key="6">
    <source>
        <dbReference type="Pfam" id="PF00149"/>
    </source>
</evidence>
<evidence type="ECO:0000256" key="3">
    <source>
        <dbReference type="ARBA" id="ARBA00022722"/>
    </source>
</evidence>
<evidence type="ECO:0000256" key="1">
    <source>
        <dbReference type="ARBA" id="ARBA00010555"/>
    </source>
</evidence>
<dbReference type="InterPro" id="IPR029052">
    <property type="entry name" value="Metallo-depent_PP-like"/>
</dbReference>
<gene>
    <name evidence="7" type="ORF">Q7X28_20225</name>
</gene>
<evidence type="ECO:0000256" key="4">
    <source>
        <dbReference type="ARBA" id="ARBA00022801"/>
    </source>
</evidence>
<dbReference type="Proteomes" id="UP001178281">
    <property type="component" value="Unassembled WGS sequence"/>
</dbReference>
<dbReference type="InterPro" id="IPR014577">
    <property type="entry name" value="UCP033093_metalloPase"/>
</dbReference>
<evidence type="ECO:0000256" key="5">
    <source>
        <dbReference type="ARBA" id="ARBA00022839"/>
    </source>
</evidence>
<dbReference type="PIRSF" id="PIRSF033093">
    <property type="entry name" value="UCP_ML1119"/>
    <property type="match status" value="1"/>
</dbReference>
<comment type="similarity">
    <text evidence="1">Belongs to the SbcD family.</text>
</comment>
<comment type="caution">
    <text evidence="7">The sequence shown here is derived from an EMBL/GenBank/DDBJ whole genome shotgun (WGS) entry which is preliminary data.</text>
</comment>
<dbReference type="GO" id="GO:0004527">
    <property type="term" value="F:exonuclease activity"/>
    <property type="evidence" value="ECO:0007669"/>
    <property type="project" value="UniProtKB-KW"/>
</dbReference>
<accession>A0AA90NSW6</accession>
<name>A0AA90NSW6_9ACTN</name>
<proteinExistence type="inferred from homology"/>
<evidence type="ECO:0000313" key="7">
    <source>
        <dbReference type="EMBL" id="MDP0400249.1"/>
    </source>
</evidence>
<keyword evidence="4" id="KW-0378">Hydrolase</keyword>
<dbReference type="InterPro" id="IPR041796">
    <property type="entry name" value="Mre11_N"/>
</dbReference>
<dbReference type="PANTHER" id="PTHR30337">
    <property type="entry name" value="COMPONENT OF ATP-DEPENDENT DSDNA EXONUCLEASE"/>
    <property type="match status" value="1"/>
</dbReference>
<keyword evidence="8" id="KW-1185">Reference proteome</keyword>
<dbReference type="PANTHER" id="PTHR30337:SF0">
    <property type="entry name" value="NUCLEASE SBCCD SUBUNIT D"/>
    <property type="match status" value="1"/>
</dbReference>
<dbReference type="Gene3D" id="3.60.21.10">
    <property type="match status" value="1"/>
</dbReference>
<keyword evidence="3" id="KW-0540">Nuclease</keyword>
<feature type="domain" description="Calcineurin-like phosphoesterase" evidence="6">
    <location>
        <begin position="1"/>
        <end position="103"/>
    </location>
</feature>
<evidence type="ECO:0000313" key="8">
    <source>
        <dbReference type="Proteomes" id="UP001178281"/>
    </source>
</evidence>
<organism evidence="7 8">
    <name type="scientific">Tsukamurella strandjordii</name>
    <dbReference type="NCBI Taxonomy" id="147577"/>
    <lineage>
        <taxon>Bacteria</taxon>
        <taxon>Bacillati</taxon>
        <taxon>Actinomycetota</taxon>
        <taxon>Actinomycetes</taxon>
        <taxon>Mycobacteriales</taxon>
        <taxon>Tsukamurellaceae</taxon>
        <taxon>Tsukamurella</taxon>
    </lineage>
</organism>
<dbReference type="AlphaFoldDB" id="A0AA90NSW6"/>
<dbReference type="CDD" id="cd00840">
    <property type="entry name" value="MPP_Mre11_N"/>
    <property type="match status" value="1"/>
</dbReference>
<dbReference type="InterPro" id="IPR050535">
    <property type="entry name" value="DNA_Repair-Maintenance_Comp"/>
</dbReference>
<dbReference type="SUPFAM" id="SSF56300">
    <property type="entry name" value="Metallo-dependent phosphatases"/>
    <property type="match status" value="1"/>
</dbReference>
<reference evidence="7" key="1">
    <citation type="submission" date="2023-08" db="EMBL/GenBank/DDBJ databases">
        <title>The draft genome of Tsukamurella strandjordii strain 050030.</title>
        <authorList>
            <person name="Zhao F."/>
            <person name="Feng Y."/>
            <person name="Zong Z."/>
        </authorList>
    </citation>
    <scope>NUCLEOTIDE SEQUENCE</scope>
    <source>
        <strain evidence="7">050030</strain>
    </source>
</reference>
<protein>
    <recommendedName>
        <fullName evidence="2">Nuclease SbcCD subunit D</fullName>
    </recommendedName>
</protein>
<dbReference type="InterPro" id="IPR004843">
    <property type="entry name" value="Calcineurin-like_PHP"/>
</dbReference>
<dbReference type="RefSeq" id="WP_305112682.1">
    <property type="nucleotide sequence ID" value="NZ_JAUTIX010000009.1"/>
</dbReference>
<evidence type="ECO:0000256" key="2">
    <source>
        <dbReference type="ARBA" id="ARBA00013365"/>
    </source>
</evidence>